<feature type="domain" description="GGDEF" evidence="2">
    <location>
        <begin position="171"/>
        <end position="304"/>
    </location>
</feature>
<dbReference type="CDD" id="cd01948">
    <property type="entry name" value="EAL"/>
    <property type="match status" value="1"/>
</dbReference>
<comment type="caution">
    <text evidence="3">The sequence shown here is derived from an EMBL/GenBank/DDBJ whole genome shotgun (WGS) entry which is preliminary data.</text>
</comment>
<dbReference type="SUPFAM" id="SSF55073">
    <property type="entry name" value="Nucleotide cyclase"/>
    <property type="match status" value="1"/>
</dbReference>
<proteinExistence type="predicted"/>
<dbReference type="SMART" id="SM00052">
    <property type="entry name" value="EAL"/>
    <property type="match status" value="1"/>
</dbReference>
<protein>
    <submittedName>
        <fullName evidence="3">EAL domain-containing protein</fullName>
    </submittedName>
</protein>
<feature type="domain" description="EAL" evidence="1">
    <location>
        <begin position="313"/>
        <end position="562"/>
    </location>
</feature>
<dbReference type="PANTHER" id="PTHR44757">
    <property type="entry name" value="DIGUANYLATE CYCLASE DGCP"/>
    <property type="match status" value="1"/>
</dbReference>
<dbReference type="RefSeq" id="WP_169595481.1">
    <property type="nucleotide sequence ID" value="NZ_JABBGK010000009.1"/>
</dbReference>
<evidence type="ECO:0000259" key="1">
    <source>
        <dbReference type="PROSITE" id="PS50883"/>
    </source>
</evidence>
<dbReference type="GO" id="GO:0003824">
    <property type="term" value="F:catalytic activity"/>
    <property type="evidence" value="ECO:0007669"/>
    <property type="project" value="UniProtKB-ARBA"/>
</dbReference>
<dbReference type="Pfam" id="PF00990">
    <property type="entry name" value="GGDEF"/>
    <property type="match status" value="1"/>
</dbReference>
<evidence type="ECO:0000259" key="2">
    <source>
        <dbReference type="PROSITE" id="PS50887"/>
    </source>
</evidence>
<dbReference type="PROSITE" id="PS50887">
    <property type="entry name" value="GGDEF"/>
    <property type="match status" value="1"/>
</dbReference>
<reference evidence="3 4" key="1">
    <citation type="submission" date="2020-04" db="EMBL/GenBank/DDBJ databases">
        <title>Rhizobium sp. S-51 isolated from soil.</title>
        <authorList>
            <person name="Dahal R.H."/>
        </authorList>
    </citation>
    <scope>NUCLEOTIDE SEQUENCE [LARGE SCALE GENOMIC DNA]</scope>
    <source>
        <strain evidence="3 4">S-51</strain>
    </source>
</reference>
<accession>A0A7Y0B0I6</accession>
<evidence type="ECO:0000313" key="3">
    <source>
        <dbReference type="EMBL" id="NML76916.1"/>
    </source>
</evidence>
<dbReference type="Gene3D" id="3.20.20.450">
    <property type="entry name" value="EAL domain"/>
    <property type="match status" value="1"/>
</dbReference>
<evidence type="ECO:0000313" key="4">
    <source>
        <dbReference type="Proteomes" id="UP000541470"/>
    </source>
</evidence>
<keyword evidence="4" id="KW-1185">Reference proteome</keyword>
<dbReference type="CDD" id="cd01949">
    <property type="entry name" value="GGDEF"/>
    <property type="match status" value="1"/>
</dbReference>
<dbReference type="EMBL" id="JABBGK010000009">
    <property type="protein sequence ID" value="NML76916.1"/>
    <property type="molecule type" value="Genomic_DNA"/>
</dbReference>
<name>A0A7Y0B0I6_9HYPH</name>
<sequence length="580" mass="64587">MTATTATSPLSDPLTRRVKALELAMENLPVAVGLFQLDGRPLYLNRSFRDFYRVEERWSEDITFAEMISSGAFWDWKNDPQVFFERLLATLKRDGVFEAQNDIGGRTVFIHDRLLEGDLILTTQRDVTDQVKAEKRVSFLASHDVLTELPNRATFNDTLDSRIAEARATRRKLSLLTVDVDRFKDINDVFGHAAGDVVLSAMAERFKQCLGPDDIVARLGGDEFCFLSSGANQPESANLLARRLSEAAKAPIHFNGHTLKVGLSIGLAVYPQDGKDRAALLNSSDAALYRAKAEGRGVIRSFDSSMDKRMHDQRILQRDLQGAIARGELELHYQPQATVDCTVYGFEALVRWRHPSRGLLGPATFVPVAEESGLIVEIGEWVLREACREATTWQSPLKLSVNLSPVQFRHGDLVQLVHGVLLETGLNPTRLELEVTEGVLVRDFSRALYTLRALKALGVQIAMDDFGTGYSSLSYLQAFPFDTLKIDKSFIARLAKDHHADEIVRAVIGLGRGLNIPVVAEGVETDLQRSFLEREQCQNIQGYLIGKPLPIGDYGALTDPSTEMDEIEAQPVPRRQARKA</sequence>
<dbReference type="InterPro" id="IPR029787">
    <property type="entry name" value="Nucleotide_cyclase"/>
</dbReference>
<dbReference type="FunFam" id="3.30.70.270:FF:000001">
    <property type="entry name" value="Diguanylate cyclase domain protein"/>
    <property type="match status" value="1"/>
</dbReference>
<dbReference type="InterPro" id="IPR035919">
    <property type="entry name" value="EAL_sf"/>
</dbReference>
<dbReference type="Proteomes" id="UP000541470">
    <property type="component" value="Unassembled WGS sequence"/>
</dbReference>
<dbReference type="NCBIfam" id="TIGR00254">
    <property type="entry name" value="GGDEF"/>
    <property type="match status" value="1"/>
</dbReference>
<dbReference type="InterPro" id="IPR001633">
    <property type="entry name" value="EAL_dom"/>
</dbReference>
<dbReference type="AlphaFoldDB" id="A0A7Y0B0I6"/>
<dbReference type="PANTHER" id="PTHR44757:SF2">
    <property type="entry name" value="BIOFILM ARCHITECTURE MAINTENANCE PROTEIN MBAA"/>
    <property type="match status" value="1"/>
</dbReference>
<dbReference type="SMART" id="SM00267">
    <property type="entry name" value="GGDEF"/>
    <property type="match status" value="1"/>
</dbReference>
<dbReference type="Pfam" id="PF00563">
    <property type="entry name" value="EAL"/>
    <property type="match status" value="1"/>
</dbReference>
<dbReference type="PROSITE" id="PS50883">
    <property type="entry name" value="EAL"/>
    <property type="match status" value="1"/>
</dbReference>
<gene>
    <name evidence="3" type="ORF">HHL25_22495</name>
</gene>
<organism evidence="3 4">
    <name type="scientific">Rhizobium terricola</name>
    <dbReference type="NCBI Taxonomy" id="2728849"/>
    <lineage>
        <taxon>Bacteria</taxon>
        <taxon>Pseudomonadati</taxon>
        <taxon>Pseudomonadota</taxon>
        <taxon>Alphaproteobacteria</taxon>
        <taxon>Hyphomicrobiales</taxon>
        <taxon>Rhizobiaceae</taxon>
        <taxon>Rhizobium/Agrobacterium group</taxon>
        <taxon>Rhizobium</taxon>
    </lineage>
</organism>
<dbReference type="InterPro" id="IPR043128">
    <property type="entry name" value="Rev_trsase/Diguanyl_cyclase"/>
</dbReference>
<dbReference type="Gene3D" id="3.30.70.270">
    <property type="match status" value="1"/>
</dbReference>
<dbReference type="InterPro" id="IPR052155">
    <property type="entry name" value="Biofilm_reg_signaling"/>
</dbReference>
<dbReference type="InterPro" id="IPR000160">
    <property type="entry name" value="GGDEF_dom"/>
</dbReference>
<dbReference type="SUPFAM" id="SSF141868">
    <property type="entry name" value="EAL domain-like"/>
    <property type="match status" value="1"/>
</dbReference>